<evidence type="ECO:0000313" key="11">
    <source>
        <dbReference type="EMBL" id="GAM58547.1"/>
    </source>
</evidence>
<feature type="chain" id="PRO_5008205301" description="Cyanophycinase" evidence="10">
    <location>
        <begin position="21"/>
        <end position="295"/>
    </location>
</feature>
<dbReference type="SUPFAM" id="SSF52317">
    <property type="entry name" value="Class I glutamine amidotransferase-like"/>
    <property type="match status" value="1"/>
</dbReference>
<protein>
    <recommendedName>
        <fullName evidence="5">Cyanophycinase</fullName>
        <ecNumber evidence="4">3.4.15.6</ecNumber>
    </recommendedName>
</protein>
<dbReference type="EC" id="3.4.15.6" evidence="4"/>
<feature type="active site" description="Charge relay system" evidence="9">
    <location>
        <position position="169"/>
    </location>
</feature>
<dbReference type="Pfam" id="PF03575">
    <property type="entry name" value="Peptidase_S51"/>
    <property type="match status" value="1"/>
</dbReference>
<dbReference type="AlphaFoldDB" id="A0A0B8P1U2"/>
<reference evidence="12 13" key="2">
    <citation type="submission" date="2015-01" db="EMBL/GenBank/DDBJ databases">
        <title>Vibrio sp. C5 JCM 19232 whole genome shotgun sequence.</title>
        <authorList>
            <person name="Sawabe T."/>
            <person name="Meirelles P."/>
            <person name="Feng G."/>
            <person name="Sayaka M."/>
            <person name="Hattori M."/>
            <person name="Ohkuma M."/>
        </authorList>
    </citation>
    <scope>NUCLEOTIDE SEQUENCE [LARGE SCALE GENOMIC DNA]</scope>
    <source>
        <strain evidence="12 13">JCM19232</strain>
    </source>
</reference>
<dbReference type="GO" id="GO:0004180">
    <property type="term" value="F:carboxypeptidase activity"/>
    <property type="evidence" value="ECO:0007669"/>
    <property type="project" value="UniProtKB-KW"/>
</dbReference>
<keyword evidence="10" id="KW-0732">Signal</keyword>
<dbReference type="InterPro" id="IPR029062">
    <property type="entry name" value="Class_I_gatase-like"/>
</dbReference>
<keyword evidence="7 11" id="KW-0378">Hydrolase</keyword>
<gene>
    <name evidence="11" type="ORF">JCM19231_2012</name>
    <name evidence="12" type="ORF">JCM19232_5361</name>
</gene>
<dbReference type="EMBL" id="BBRZ01000092">
    <property type="protein sequence ID" value="GAM58547.1"/>
    <property type="molecule type" value="Genomic_DNA"/>
</dbReference>
<organism evidence="11 14">
    <name type="scientific">Vibrio ishigakensis</name>
    <dbReference type="NCBI Taxonomy" id="1481914"/>
    <lineage>
        <taxon>Bacteria</taxon>
        <taxon>Pseudomonadati</taxon>
        <taxon>Pseudomonadota</taxon>
        <taxon>Gammaproteobacteria</taxon>
        <taxon>Vibrionales</taxon>
        <taxon>Vibrionaceae</taxon>
        <taxon>Vibrio</taxon>
    </lineage>
</organism>
<dbReference type="GO" id="GO:0006508">
    <property type="term" value="P:proteolysis"/>
    <property type="evidence" value="ECO:0007669"/>
    <property type="project" value="UniProtKB-KW"/>
</dbReference>
<reference evidence="11 14" key="1">
    <citation type="submission" date="2015-01" db="EMBL/GenBank/DDBJ databases">
        <title>Vibrio sp. C1 JCM 19231 whole genome shotgun sequence.</title>
        <authorList>
            <person name="Sawabe T."/>
            <person name="Meirelles P."/>
            <person name="Feng G."/>
            <person name="Sayaka M."/>
            <person name="Hattori M."/>
            <person name="Ohkuma M."/>
        </authorList>
    </citation>
    <scope>NUCLEOTIDE SEQUENCE [LARGE SCALE GENOMIC DNA]</scope>
    <source>
        <strain evidence="14">JCM 19231</strain>
        <strain evidence="11">JCM19231</strain>
    </source>
</reference>
<evidence type="ECO:0000256" key="7">
    <source>
        <dbReference type="ARBA" id="ARBA00022801"/>
    </source>
</evidence>
<keyword evidence="6" id="KW-0645">Protease</keyword>
<evidence type="ECO:0000313" key="12">
    <source>
        <dbReference type="EMBL" id="GAM62397.1"/>
    </source>
</evidence>
<comment type="catalytic activity">
    <reaction evidence="1">
        <text>[L-4-(L-arginin-2-N-yl)aspartate](n) + H2O = [L-4-(L-arginin-2-N-yl)aspartate](n-1) + L-4-(L-arginin-2-N-yl)aspartate</text>
        <dbReference type="Rhea" id="RHEA:12845"/>
        <dbReference type="Rhea" id="RHEA-COMP:13728"/>
        <dbReference type="Rhea" id="RHEA-COMP:13734"/>
        <dbReference type="ChEBI" id="CHEBI:15377"/>
        <dbReference type="ChEBI" id="CHEBI:137986"/>
        <dbReference type="ChEBI" id="CHEBI:137991"/>
        <dbReference type="EC" id="3.4.15.6"/>
    </reaction>
</comment>
<evidence type="ECO:0000256" key="9">
    <source>
        <dbReference type="PIRSR" id="PIRSR032067-1"/>
    </source>
</evidence>
<evidence type="ECO:0000256" key="4">
    <source>
        <dbReference type="ARBA" id="ARBA00013115"/>
    </source>
</evidence>
<keyword evidence="8" id="KW-0720">Serine protease</keyword>
<evidence type="ECO:0000256" key="1">
    <source>
        <dbReference type="ARBA" id="ARBA00001092"/>
    </source>
</evidence>
<dbReference type="PANTHER" id="PTHR36175:SF1">
    <property type="entry name" value="CYANOPHYCINASE"/>
    <property type="match status" value="1"/>
</dbReference>
<dbReference type="PANTHER" id="PTHR36175">
    <property type="entry name" value="CYANOPHYCINASE"/>
    <property type="match status" value="1"/>
</dbReference>
<keyword evidence="11" id="KW-0121">Carboxypeptidase</keyword>
<dbReference type="InterPro" id="IPR005320">
    <property type="entry name" value="Peptidase_S51"/>
</dbReference>
<feature type="active site" description="Charge relay system" evidence="9">
    <location>
        <position position="253"/>
    </location>
</feature>
<evidence type="ECO:0000256" key="5">
    <source>
        <dbReference type="ARBA" id="ARBA00015719"/>
    </source>
</evidence>
<dbReference type="CDD" id="cd03145">
    <property type="entry name" value="GAT1_cyanophycinase"/>
    <property type="match status" value="1"/>
</dbReference>
<comment type="similarity">
    <text evidence="3">Belongs to the peptidase S51 family.</text>
</comment>
<evidence type="ECO:0000256" key="2">
    <source>
        <dbReference type="ARBA" id="ARBA00002039"/>
    </source>
</evidence>
<dbReference type="GO" id="GO:0008241">
    <property type="term" value="F:peptidyl-dipeptidase activity"/>
    <property type="evidence" value="ECO:0007669"/>
    <property type="project" value="UniProtKB-EC"/>
</dbReference>
<evidence type="ECO:0000313" key="13">
    <source>
        <dbReference type="Proteomes" id="UP000031670"/>
    </source>
</evidence>
<evidence type="ECO:0000256" key="8">
    <source>
        <dbReference type="ARBA" id="ARBA00022825"/>
    </source>
</evidence>
<evidence type="ECO:0000256" key="6">
    <source>
        <dbReference type="ARBA" id="ARBA00022670"/>
    </source>
</evidence>
<dbReference type="GO" id="GO:0008236">
    <property type="term" value="F:serine-type peptidase activity"/>
    <property type="evidence" value="ECO:0007669"/>
    <property type="project" value="UniProtKB-KW"/>
</dbReference>
<comment type="function">
    <text evidence="2">Exopeptidase that catalyzes the hydrolytic cleavage of multi-L-arginyl-poly-L-aspartic acid (cyanophycin; a water-insoluble reserve polymer) into aspartate-arginine dipeptides.</text>
</comment>
<dbReference type="Gene3D" id="3.40.50.880">
    <property type="match status" value="1"/>
</dbReference>
<dbReference type="Proteomes" id="UP000031670">
    <property type="component" value="Unassembled WGS sequence"/>
</dbReference>
<evidence type="ECO:0000313" key="14">
    <source>
        <dbReference type="Proteomes" id="UP000031671"/>
    </source>
</evidence>
<keyword evidence="14" id="KW-1185">Reference proteome</keyword>
<dbReference type="EMBL" id="BBSA01000005">
    <property type="protein sequence ID" value="GAM62397.1"/>
    <property type="molecule type" value="Genomic_DNA"/>
</dbReference>
<name>A0A0B8P1U2_9VIBR</name>
<dbReference type="InterPro" id="IPR011811">
    <property type="entry name" value="Peptidase_S51_cyanophycinase"/>
</dbReference>
<accession>A0A0B8PCX2</accession>
<dbReference type="PIRSF" id="PIRSF032067">
    <property type="entry name" value="Cyanophycinase"/>
    <property type="match status" value="1"/>
</dbReference>
<dbReference type="NCBIfam" id="TIGR02069">
    <property type="entry name" value="cyanophycinase"/>
    <property type="match status" value="1"/>
</dbReference>
<dbReference type="Proteomes" id="UP000031671">
    <property type="component" value="Unassembled WGS sequence"/>
</dbReference>
<proteinExistence type="inferred from homology"/>
<sequence length="295" mass="31077">MKQHLVALAVTLSLATPAIAAENSGTLVIAGGALSSATMDVYQAFADSAGNEKAKIGIVPAATGSINKKYLALQDIFAEFGVSKDNVILLPLAVKNDKKTKDVDESQWSKNGNDAELAKSIKDLNAIWFVGGDQTLITKVLLKEDGTDTPVLSSIREVYEKGGVLGGTSAGAAIMSQTMIAGGNSTGALIEGFKNDYSSMNEQEYGPVVTSRGLNFFPYGTIDQHFDRKGRLGRLIVSLLEDKKQDFAYGIDEGTALVVKDGQASVVGTGGVTVVNTKDAQHTSVSTQSRPPIFV</sequence>
<accession>A0A0B8P1U2</accession>
<feature type="active site" description="Charge relay system" evidence="9">
    <location>
        <position position="225"/>
    </location>
</feature>
<comment type="caution">
    <text evidence="11">The sequence shown here is derived from an EMBL/GenBank/DDBJ whole genome shotgun (WGS) entry which is preliminary data.</text>
</comment>
<reference evidence="13 14" key="3">
    <citation type="submission" date="2015-01" db="EMBL/GenBank/DDBJ databases">
        <authorList>
            <consortium name="NBRP consortium"/>
            <person name="Sawabe T."/>
            <person name="Meirelles P."/>
            <person name="Feng G."/>
            <person name="Sayaka M."/>
            <person name="Hattori M."/>
            <person name="Ohkuma M."/>
        </authorList>
    </citation>
    <scope>NUCLEOTIDE SEQUENCE [LARGE SCALE GENOMIC DNA]</scope>
    <source>
        <strain evidence="14">JCM 19231</strain>
        <strain evidence="11">JCM19231</strain>
        <strain evidence="12 13">JCM19232</strain>
    </source>
</reference>
<feature type="signal peptide" evidence="10">
    <location>
        <begin position="1"/>
        <end position="20"/>
    </location>
</feature>
<evidence type="ECO:0000256" key="3">
    <source>
        <dbReference type="ARBA" id="ARBA00006534"/>
    </source>
</evidence>
<evidence type="ECO:0000256" key="10">
    <source>
        <dbReference type="SAM" id="SignalP"/>
    </source>
</evidence>